<reference evidence="1 2" key="1">
    <citation type="journal article" date="2015" name="Nature">
        <title>rRNA introns, odd ribosomes, and small enigmatic genomes across a large radiation of phyla.</title>
        <authorList>
            <person name="Brown C.T."/>
            <person name="Hug L.A."/>
            <person name="Thomas B.C."/>
            <person name="Sharon I."/>
            <person name="Castelle C.J."/>
            <person name="Singh A."/>
            <person name="Wilkins M.J."/>
            <person name="Williams K.H."/>
            <person name="Banfield J.F."/>
        </authorList>
    </citation>
    <scope>NUCLEOTIDE SEQUENCE [LARGE SCALE GENOMIC DNA]</scope>
</reference>
<dbReference type="Gene3D" id="3.30.2310.20">
    <property type="entry name" value="RelE-like"/>
    <property type="match status" value="1"/>
</dbReference>
<dbReference type="SUPFAM" id="SSF143011">
    <property type="entry name" value="RelE-like"/>
    <property type="match status" value="1"/>
</dbReference>
<dbReference type="AlphaFoldDB" id="A0A0G1CGJ6"/>
<dbReference type="Proteomes" id="UP000034543">
    <property type="component" value="Unassembled WGS sequence"/>
</dbReference>
<dbReference type="Pfam" id="PF15781">
    <property type="entry name" value="ParE-like_toxin"/>
    <property type="match status" value="1"/>
</dbReference>
<organism evidence="1 2">
    <name type="scientific">Candidatus Gottesmanbacteria bacterium GW2011_GWA1_43_11</name>
    <dbReference type="NCBI Taxonomy" id="1618436"/>
    <lineage>
        <taxon>Bacteria</taxon>
        <taxon>Candidatus Gottesmaniibacteriota</taxon>
    </lineage>
</organism>
<name>A0A0G1CGJ6_9BACT</name>
<gene>
    <name evidence="1" type="ORF">UV59_C0017G0037</name>
</gene>
<proteinExistence type="predicted"/>
<dbReference type="EMBL" id="LCFB01000017">
    <property type="protein sequence ID" value="KKS84584.1"/>
    <property type="molecule type" value="Genomic_DNA"/>
</dbReference>
<comment type="caution">
    <text evidence="1">The sequence shown here is derived from an EMBL/GenBank/DDBJ whole genome shotgun (WGS) entry which is preliminary data.</text>
</comment>
<dbReference type="InterPro" id="IPR035093">
    <property type="entry name" value="RelE/ParE_toxin_dom_sf"/>
</dbReference>
<sequence length="111" mass="13142">MSEPENASYQIVTIPVSRQALKKLPLRIRKHLISAMEILKTDPYQTEELQPPWSGFRSLHSKYQNTQYRIVYEVDKTNSRVIIRYAATRENFYRDLRHLHLKPLVKNETSG</sequence>
<protein>
    <submittedName>
        <fullName evidence="1">Plasmid stabilization system</fullName>
    </submittedName>
</protein>
<dbReference type="STRING" id="1618436.UV59_C0017G0037"/>
<dbReference type="InterPro" id="IPR031552">
    <property type="entry name" value="ParE-like_toxin"/>
</dbReference>
<evidence type="ECO:0000313" key="1">
    <source>
        <dbReference type="EMBL" id="KKS84584.1"/>
    </source>
</evidence>
<evidence type="ECO:0000313" key="2">
    <source>
        <dbReference type="Proteomes" id="UP000034543"/>
    </source>
</evidence>
<accession>A0A0G1CGJ6</accession>